<dbReference type="PANTHER" id="PTHR31389:SF4">
    <property type="entry name" value="LD39211P"/>
    <property type="match status" value="1"/>
</dbReference>
<dbReference type="Proteomes" id="UP001164746">
    <property type="component" value="Chromosome 15"/>
</dbReference>
<proteinExistence type="predicted"/>
<feature type="compositionally biased region" description="Basic and acidic residues" evidence="2">
    <location>
        <begin position="137"/>
        <end position="147"/>
    </location>
</feature>
<evidence type="ECO:0000256" key="1">
    <source>
        <dbReference type="SAM" id="Coils"/>
    </source>
</evidence>
<dbReference type="EMBL" id="CP111026">
    <property type="protein sequence ID" value="WAR28714.1"/>
    <property type="molecule type" value="Genomic_DNA"/>
</dbReference>
<keyword evidence="3" id="KW-1133">Transmembrane helix</keyword>
<evidence type="ECO:0000256" key="3">
    <source>
        <dbReference type="SAM" id="Phobius"/>
    </source>
</evidence>
<keyword evidence="3" id="KW-0812">Transmembrane</keyword>
<organism evidence="4 5">
    <name type="scientific">Mya arenaria</name>
    <name type="common">Soft-shell clam</name>
    <dbReference type="NCBI Taxonomy" id="6604"/>
    <lineage>
        <taxon>Eukaryota</taxon>
        <taxon>Metazoa</taxon>
        <taxon>Spiralia</taxon>
        <taxon>Lophotrochozoa</taxon>
        <taxon>Mollusca</taxon>
        <taxon>Bivalvia</taxon>
        <taxon>Autobranchia</taxon>
        <taxon>Heteroconchia</taxon>
        <taxon>Euheterodonta</taxon>
        <taxon>Imparidentia</taxon>
        <taxon>Neoheterodontei</taxon>
        <taxon>Myida</taxon>
        <taxon>Myoidea</taxon>
        <taxon>Myidae</taxon>
        <taxon>Mya</taxon>
    </lineage>
</organism>
<reference evidence="4" key="1">
    <citation type="submission" date="2022-11" db="EMBL/GenBank/DDBJ databases">
        <title>Centuries of genome instability and evolution in soft-shell clam transmissible cancer (bioRxiv).</title>
        <authorList>
            <person name="Hart S.F.M."/>
            <person name="Yonemitsu M.A."/>
            <person name="Giersch R.M."/>
            <person name="Beal B.F."/>
            <person name="Arriagada G."/>
            <person name="Davis B.W."/>
            <person name="Ostrander E.A."/>
            <person name="Goff S.P."/>
            <person name="Metzger M.J."/>
        </authorList>
    </citation>
    <scope>NUCLEOTIDE SEQUENCE</scope>
    <source>
        <strain evidence="4">MELC-2E11</strain>
        <tissue evidence="4">Siphon/mantle</tissue>
    </source>
</reference>
<evidence type="ECO:0000256" key="2">
    <source>
        <dbReference type="SAM" id="MobiDB-lite"/>
    </source>
</evidence>
<keyword evidence="3" id="KW-0472">Membrane</keyword>
<dbReference type="PANTHER" id="PTHR31389">
    <property type="entry name" value="LD39211P"/>
    <property type="match status" value="1"/>
</dbReference>
<feature type="transmembrane region" description="Helical" evidence="3">
    <location>
        <begin position="36"/>
        <end position="53"/>
    </location>
</feature>
<gene>
    <name evidence="4" type="ORF">MAR_014418</name>
</gene>
<evidence type="ECO:0000313" key="5">
    <source>
        <dbReference type="Proteomes" id="UP001164746"/>
    </source>
</evidence>
<sequence>MQRKKTRSHFGDNFDLGTSLLPSSRSLMRKFKMKKIIQYLVFVIGAFILYSVYQKMNIAKENDRHPSDSNWKVSESNLVDVPSDEKHEEIANRRVKEEINKVFEDFKQQQADKNAEKVKNIRLNEDDFGNDIDDGRDDIPDNDKPFYDDDVETGDDVFGNNEDESNNDDNAGGKRKDFGDHFEEVVQDAFDEINEEEEKEDLKLEKEIEERLADVLKDAVDEVAEDEAEKGKADKYDAVNQKVGVPLADQREVQVPEVKDVFDKKEYKVAVNNMGRRLNPLEINQLNGKAAYEAKRKDDDHEFPPFVTAARQSQIKEVTQLVASLQHNLPSRKIYIYDLDLTKDQKKHTALAEFGHITWINPQFRLGTQELAPLLHESHELGIMVVGQSASYSTYSATHPKMLEFIPSDTEKLSFHPHIEIRAIVIHNTDDVHQHVMKMFAACALEENCLAPPGSKRQCKFDFTGRKPADCHRYDESALNILLKNWFDFDMNKFARRNNYFRPYDKNYKPKLKICRNIQDIRESEL</sequence>
<accession>A0ABY7G5W2</accession>
<keyword evidence="1" id="KW-0175">Coiled coil</keyword>
<feature type="region of interest" description="Disordered" evidence="2">
    <location>
        <begin position="125"/>
        <end position="177"/>
    </location>
</feature>
<feature type="compositionally biased region" description="Acidic residues" evidence="2">
    <location>
        <begin position="148"/>
        <end position="167"/>
    </location>
</feature>
<evidence type="ECO:0000313" key="4">
    <source>
        <dbReference type="EMBL" id="WAR28714.1"/>
    </source>
</evidence>
<feature type="compositionally biased region" description="Acidic residues" evidence="2">
    <location>
        <begin position="126"/>
        <end position="136"/>
    </location>
</feature>
<name>A0ABY7G5W2_MYAAR</name>
<feature type="coiled-coil region" evidence="1">
    <location>
        <begin position="190"/>
        <end position="219"/>
    </location>
</feature>
<protein>
    <submittedName>
        <fullName evidence="4">Uncharacterized protein</fullName>
    </submittedName>
</protein>
<keyword evidence="5" id="KW-1185">Reference proteome</keyword>